<protein>
    <recommendedName>
        <fullName evidence="3">UspA domain-containing protein</fullName>
    </recommendedName>
</protein>
<gene>
    <name evidence="1" type="ORF">THC_0371</name>
</gene>
<reference evidence="2" key="2">
    <citation type="journal article" date="2016" name="Int. J. Syst. Evol. Microbiol.">
        <title>Caldimicrobium thiodismutans sp. nov., a sulfur-disproportionating bacterium isolated from a hot spring.</title>
        <authorList>
            <person name="Kojima H."/>
            <person name="Umezawa K."/>
            <person name="Fukui M."/>
        </authorList>
    </citation>
    <scope>NUCLEOTIDE SEQUENCE [LARGE SCALE GENOMIC DNA]</scope>
    <source>
        <strain evidence="2">TF1</strain>
    </source>
</reference>
<accession>A0A0U5APJ7</accession>
<reference evidence="1 2" key="1">
    <citation type="journal article" date="2016" name="Int. J. Syst. Evol. Microbiol.">
        <title>Caldimicrobium thiodismutans sp. nov., a sulfur-disproportionating bacterium isolated from a hot spring, and emended description of the genus Caldimicrobium.</title>
        <authorList>
            <person name="Kojima H."/>
            <person name="Umezawa K."/>
            <person name="Fukui M."/>
        </authorList>
    </citation>
    <scope>NUCLEOTIDE SEQUENCE [LARGE SCALE GENOMIC DNA]</scope>
    <source>
        <strain evidence="1 2">TF1</strain>
    </source>
</reference>
<organism evidence="1 2">
    <name type="scientific">Caldimicrobium thiodismutans</name>
    <dbReference type="NCBI Taxonomy" id="1653476"/>
    <lineage>
        <taxon>Bacteria</taxon>
        <taxon>Pseudomonadati</taxon>
        <taxon>Thermodesulfobacteriota</taxon>
        <taxon>Thermodesulfobacteria</taxon>
        <taxon>Thermodesulfobacteriales</taxon>
        <taxon>Thermodesulfobacteriaceae</taxon>
        <taxon>Caldimicrobium</taxon>
    </lineage>
</organism>
<evidence type="ECO:0000313" key="1">
    <source>
        <dbReference type="EMBL" id="BAU22769.1"/>
    </source>
</evidence>
<name>A0A0U5APJ7_9BACT</name>
<evidence type="ECO:0000313" key="2">
    <source>
        <dbReference type="Proteomes" id="UP000068196"/>
    </source>
</evidence>
<keyword evidence="2" id="KW-1185">Reference proteome</keyword>
<evidence type="ECO:0008006" key="3">
    <source>
        <dbReference type="Google" id="ProtNLM"/>
    </source>
</evidence>
<dbReference type="RefSeq" id="WP_068512543.1">
    <property type="nucleotide sequence ID" value="NZ_AP014945.1"/>
</dbReference>
<dbReference type="EMBL" id="AP014945">
    <property type="protein sequence ID" value="BAU22769.1"/>
    <property type="molecule type" value="Genomic_DNA"/>
</dbReference>
<dbReference type="KEGG" id="cthi:THC_0371"/>
<proteinExistence type="predicted"/>
<dbReference type="Proteomes" id="UP000068196">
    <property type="component" value="Chromosome"/>
</dbReference>
<sequence length="158" mass="18485">MKKSKIIILIREGEDFSSYLGYIKEMQLLFKKEILFLILREKKISDFLETHFMASALAEEGAQELALEELKNFSPDTRNYIKELINQLKLASLENYEILIVTEDLFKEVKGLLEKEFRVELFIISPKTNEKFFSKPKGLKKLVEEFTVPFITLIPKTS</sequence>
<dbReference type="AlphaFoldDB" id="A0A0U5APJ7"/>
<dbReference type="STRING" id="1653476.THC_0371"/>